<reference evidence="9 10" key="1">
    <citation type="submission" date="2017-06" db="EMBL/GenBank/DDBJ databases">
        <title>Comparative genomic analysis of Ambrosia Fusariam Clade fungi.</title>
        <authorList>
            <person name="Stajich J.E."/>
            <person name="Carrillo J."/>
            <person name="Kijimoto T."/>
            <person name="Eskalen A."/>
            <person name="O'Donnell K."/>
            <person name="Kasson M."/>
        </authorList>
    </citation>
    <scope>NUCLEOTIDE SEQUENCE [LARGE SCALE GENOMIC DNA]</scope>
    <source>
        <strain evidence="9 10">NRRL62584</strain>
    </source>
</reference>
<feature type="region of interest" description="Disordered" evidence="6">
    <location>
        <begin position="1"/>
        <end position="26"/>
    </location>
</feature>
<feature type="domain" description="Ribonuclease H2 subunit B wHTH" evidence="7">
    <location>
        <begin position="112"/>
        <end position="304"/>
    </location>
</feature>
<evidence type="ECO:0000256" key="2">
    <source>
        <dbReference type="ARBA" id="ARBA00019062"/>
    </source>
</evidence>
<feature type="compositionally biased region" description="Low complexity" evidence="6">
    <location>
        <begin position="7"/>
        <end position="23"/>
    </location>
</feature>
<dbReference type="AlphaFoldDB" id="A0A428QVC8"/>
<dbReference type="OrthoDB" id="29098at2759"/>
<evidence type="ECO:0000313" key="10">
    <source>
        <dbReference type="Proteomes" id="UP000288168"/>
    </source>
</evidence>
<dbReference type="Gene3D" id="2.20.25.530">
    <property type="match status" value="1"/>
</dbReference>
<dbReference type="EMBL" id="NKCI01000014">
    <property type="protein sequence ID" value="RSL69220.1"/>
    <property type="molecule type" value="Genomic_DNA"/>
</dbReference>
<protein>
    <recommendedName>
        <fullName evidence="2">Ribonuclease H2 subunit B</fullName>
    </recommendedName>
    <alternativeName>
        <fullName evidence="5">Ribonuclease HI subunit B</fullName>
    </alternativeName>
</protein>
<evidence type="ECO:0000256" key="3">
    <source>
        <dbReference type="ARBA" id="ARBA00023242"/>
    </source>
</evidence>
<dbReference type="GO" id="GO:0005654">
    <property type="term" value="C:nucleoplasm"/>
    <property type="evidence" value="ECO:0007669"/>
    <property type="project" value="TreeGrafter"/>
</dbReference>
<evidence type="ECO:0000256" key="1">
    <source>
        <dbReference type="ARBA" id="ARBA00004123"/>
    </source>
</evidence>
<proteinExistence type="predicted"/>
<organism evidence="9 10">
    <name type="scientific">Fusarium duplospermum</name>
    <dbReference type="NCBI Taxonomy" id="1325734"/>
    <lineage>
        <taxon>Eukaryota</taxon>
        <taxon>Fungi</taxon>
        <taxon>Dikarya</taxon>
        <taxon>Ascomycota</taxon>
        <taxon>Pezizomycotina</taxon>
        <taxon>Sordariomycetes</taxon>
        <taxon>Hypocreomycetidae</taxon>
        <taxon>Hypocreales</taxon>
        <taxon>Nectriaceae</taxon>
        <taxon>Fusarium</taxon>
        <taxon>Fusarium solani species complex</taxon>
    </lineage>
</organism>
<feature type="compositionally biased region" description="Low complexity" evidence="6">
    <location>
        <begin position="238"/>
        <end position="257"/>
    </location>
</feature>
<keyword evidence="3" id="KW-0539">Nucleus</keyword>
<dbReference type="PANTHER" id="PTHR13383">
    <property type="entry name" value="RIBONUCLEASE H2 SUBUNIT B"/>
    <property type="match status" value="1"/>
</dbReference>
<evidence type="ECO:0000256" key="4">
    <source>
        <dbReference type="ARBA" id="ARBA00024778"/>
    </source>
</evidence>
<keyword evidence="10" id="KW-1185">Reference proteome</keyword>
<feature type="domain" description="Rnh202 triple barrel" evidence="8">
    <location>
        <begin position="37"/>
        <end position="109"/>
    </location>
</feature>
<evidence type="ECO:0000259" key="7">
    <source>
        <dbReference type="Pfam" id="PF09468"/>
    </source>
</evidence>
<dbReference type="Gene3D" id="1.10.20.120">
    <property type="match status" value="1"/>
</dbReference>
<gene>
    <name evidence="9" type="ORF">CEP54_002375</name>
</gene>
<sequence>MARTRSTKTAETPAEPTSTTTSKISLTRSENPSKIFILPSKATPDARIVTLPNPRHARPARYLVCPETGIYEFTKIAAPKTTPRSWLIENGDNADISMGQELYMATLIDPVFLVLPALTEQTKGSEKRLFLSSDDHFDHLPEESSHLSEILRCEKTRKLIESRMGVVCDTVEAGDETMFRINNEKLVNVILEKARRMGQLPASMEEKFVKKALEAPVLAQKRELKTESSQPTTKTVETPADSTDSQSTTTDTQPSTATSLTTITDDVVTAIQASTEVTGLQRLRVAFSFICSSYIAPSLATELQAGVEKAVDFSLLDDYLSTLAKFRAEAMASHSMDYSRKRDRDEEEDEARVKKRKAEEEKKKRSLESRGVRDLKKVNTKGMKKMSDFFKKK</sequence>
<feature type="compositionally biased region" description="Polar residues" evidence="6">
    <location>
        <begin position="227"/>
        <end position="236"/>
    </location>
</feature>
<evidence type="ECO:0000256" key="6">
    <source>
        <dbReference type="SAM" id="MobiDB-lite"/>
    </source>
</evidence>
<dbReference type="Proteomes" id="UP000288168">
    <property type="component" value="Unassembled WGS sequence"/>
</dbReference>
<dbReference type="InterPro" id="IPR041195">
    <property type="entry name" value="Rnh202_N"/>
</dbReference>
<dbReference type="InterPro" id="IPR040456">
    <property type="entry name" value="RNase_H2_suB"/>
</dbReference>
<name>A0A428QVC8_9HYPO</name>
<comment type="caution">
    <text evidence="9">The sequence shown here is derived from an EMBL/GenBank/DDBJ whole genome shotgun (WGS) entry which is preliminary data.</text>
</comment>
<dbReference type="GO" id="GO:0032299">
    <property type="term" value="C:ribonuclease H2 complex"/>
    <property type="evidence" value="ECO:0007669"/>
    <property type="project" value="InterPro"/>
</dbReference>
<dbReference type="STRING" id="1325734.A0A428QVC8"/>
<feature type="compositionally biased region" description="Basic and acidic residues" evidence="6">
    <location>
        <begin position="357"/>
        <end position="377"/>
    </location>
</feature>
<dbReference type="GO" id="GO:0006401">
    <property type="term" value="P:RNA catabolic process"/>
    <property type="evidence" value="ECO:0007669"/>
    <property type="project" value="TreeGrafter"/>
</dbReference>
<evidence type="ECO:0000313" key="9">
    <source>
        <dbReference type="EMBL" id="RSL69220.1"/>
    </source>
</evidence>
<comment type="function">
    <text evidence="4">Non catalytic subunit of RNase H2, an endonuclease that specifically degrades the RNA of RNA:DNA hybrids. Participates in DNA replication, possibly by mediating the removal of lagging-strand Okazaki fragment RNA primers during DNA replication. Mediates the excision of single ribonucleotides from DNA:RNA duplexes.</text>
</comment>
<evidence type="ECO:0000259" key="8">
    <source>
        <dbReference type="Pfam" id="PF17745"/>
    </source>
</evidence>
<comment type="subcellular location">
    <subcellularLocation>
        <location evidence="1">Nucleus</location>
    </subcellularLocation>
</comment>
<dbReference type="Pfam" id="PF17745">
    <property type="entry name" value="Ydr279_N"/>
    <property type="match status" value="1"/>
</dbReference>
<accession>A0A428QVC8</accession>
<dbReference type="Pfam" id="PF09468">
    <property type="entry name" value="RNase_H2-Ydr279"/>
    <property type="match status" value="1"/>
</dbReference>
<dbReference type="InterPro" id="IPR019024">
    <property type="entry name" value="RNase_H2_suB_wHTH"/>
</dbReference>
<feature type="region of interest" description="Disordered" evidence="6">
    <location>
        <begin position="334"/>
        <end position="393"/>
    </location>
</feature>
<dbReference type="CDD" id="cd09270">
    <property type="entry name" value="RNase_H2-B"/>
    <property type="match status" value="1"/>
</dbReference>
<feature type="region of interest" description="Disordered" evidence="6">
    <location>
        <begin position="220"/>
        <end position="257"/>
    </location>
</feature>
<evidence type="ECO:0000256" key="5">
    <source>
        <dbReference type="ARBA" id="ARBA00033464"/>
    </source>
</evidence>
<dbReference type="PANTHER" id="PTHR13383:SF11">
    <property type="entry name" value="RIBONUCLEASE H2 SUBUNIT B"/>
    <property type="match status" value="1"/>
</dbReference>